<dbReference type="EMBL" id="GEEE01012111">
    <property type="protein sequence ID" value="JAP51114.1"/>
    <property type="molecule type" value="Transcribed_RNA"/>
</dbReference>
<organism evidence="1">
    <name type="scientific">Schistocephalus solidus</name>
    <name type="common">Tapeworm</name>
    <dbReference type="NCBI Taxonomy" id="70667"/>
    <lineage>
        <taxon>Eukaryota</taxon>
        <taxon>Metazoa</taxon>
        <taxon>Spiralia</taxon>
        <taxon>Lophotrochozoa</taxon>
        <taxon>Platyhelminthes</taxon>
        <taxon>Cestoda</taxon>
        <taxon>Eucestoda</taxon>
        <taxon>Diphyllobothriidea</taxon>
        <taxon>Diphyllobothriidae</taxon>
        <taxon>Schistocephalus</taxon>
    </lineage>
</organism>
<dbReference type="AlphaFoldDB" id="A0A0X3PZ15"/>
<sequence length="118" mass="13081">MASRNRKVRSSAHPTISAVASATARDCVSSAVVELQINGVNFQGSTESYVLSSGVLLNNMNIHQFRNKISRDTSALIRATQGNFLVLIKYKGTANEKINYQFFRTYAAIFYSVMTFFG</sequence>
<reference evidence="1" key="1">
    <citation type="submission" date="2016-01" db="EMBL/GenBank/DDBJ databases">
        <title>Reference transcriptome for the parasite Schistocephalus solidus: insights into the molecular evolution of parasitism.</title>
        <authorList>
            <person name="Hebert F.O."/>
            <person name="Grambauer S."/>
            <person name="Barber I."/>
            <person name="Landry C.R."/>
            <person name="Aubin-Horth N."/>
        </authorList>
    </citation>
    <scope>NUCLEOTIDE SEQUENCE</scope>
</reference>
<dbReference type="EMBL" id="GEEE01007978">
    <property type="protein sequence ID" value="JAP55247.1"/>
    <property type="molecule type" value="Transcribed_RNA"/>
</dbReference>
<dbReference type="EMBL" id="GEEE01022462">
    <property type="protein sequence ID" value="JAP40763.1"/>
    <property type="molecule type" value="Transcribed_RNA"/>
</dbReference>
<name>A0A0X3PZ15_SCHSO</name>
<accession>A0A0X3PZ15</accession>
<gene>
    <name evidence="1" type="ORF">TR117188</name>
</gene>
<proteinExistence type="predicted"/>
<evidence type="ECO:0000313" key="1">
    <source>
        <dbReference type="EMBL" id="JAP55247.1"/>
    </source>
</evidence>
<protein>
    <submittedName>
        <fullName evidence="1">Uncharacterized protein</fullName>
    </submittedName>
</protein>